<dbReference type="PANTHER" id="PTHR42713">
    <property type="entry name" value="HISTIDINE KINASE-RELATED"/>
    <property type="match status" value="1"/>
</dbReference>
<reference evidence="11 12" key="1">
    <citation type="submission" date="2020-11" db="EMBL/GenBank/DDBJ databases">
        <title>Taxonomic evaluation of the Bacillus sporothermodurans group of bacteria based on whole genome sequences.</title>
        <authorList>
            <person name="Fiedler G."/>
            <person name="Herbstmann A.-D."/>
            <person name="Doll E."/>
            <person name="Wenning M."/>
            <person name="Brinks E."/>
            <person name="Kabisch J."/>
            <person name="Breitenwieser F."/>
            <person name="Lappann M."/>
            <person name="Boehnlein C."/>
            <person name="Franz C."/>
        </authorList>
    </citation>
    <scope>NUCLEOTIDE SEQUENCE [LARGE SCALE GENOMIC DNA]</scope>
    <source>
        <strain evidence="11 12">JCM 19841</strain>
    </source>
</reference>
<accession>A0ABX7E291</accession>
<evidence type="ECO:0000256" key="5">
    <source>
        <dbReference type="ARBA" id="ARBA00023015"/>
    </source>
</evidence>
<dbReference type="InterPro" id="IPR018062">
    <property type="entry name" value="HTH_AraC-typ_CS"/>
</dbReference>
<organism evidence="11 12">
    <name type="scientific">Heyndrickxia vini</name>
    <dbReference type="NCBI Taxonomy" id="1476025"/>
    <lineage>
        <taxon>Bacteria</taxon>
        <taxon>Bacillati</taxon>
        <taxon>Bacillota</taxon>
        <taxon>Bacilli</taxon>
        <taxon>Bacillales</taxon>
        <taxon>Bacillaceae</taxon>
        <taxon>Heyndrickxia</taxon>
    </lineage>
</organism>
<feature type="domain" description="Response regulatory" evidence="10">
    <location>
        <begin position="3"/>
        <end position="119"/>
    </location>
</feature>
<dbReference type="Pfam" id="PF00072">
    <property type="entry name" value="Response_reg"/>
    <property type="match status" value="1"/>
</dbReference>
<keyword evidence="4" id="KW-0902">Two-component regulatory system</keyword>
<feature type="modified residue" description="4-aspartylphosphate" evidence="8">
    <location>
        <position position="54"/>
    </location>
</feature>
<evidence type="ECO:0000256" key="1">
    <source>
        <dbReference type="ARBA" id="ARBA00004496"/>
    </source>
</evidence>
<evidence type="ECO:0000256" key="7">
    <source>
        <dbReference type="ARBA" id="ARBA00023163"/>
    </source>
</evidence>
<feature type="domain" description="HTH araC/xylS-type" evidence="9">
    <location>
        <begin position="409"/>
        <end position="507"/>
    </location>
</feature>
<dbReference type="SUPFAM" id="SSF46689">
    <property type="entry name" value="Homeodomain-like"/>
    <property type="match status" value="2"/>
</dbReference>
<evidence type="ECO:0000259" key="9">
    <source>
        <dbReference type="PROSITE" id="PS01124"/>
    </source>
</evidence>
<dbReference type="InterPro" id="IPR018060">
    <property type="entry name" value="HTH_AraC"/>
</dbReference>
<keyword evidence="3 8" id="KW-0597">Phosphoprotein</keyword>
<keyword evidence="5" id="KW-0805">Transcription regulation</keyword>
<evidence type="ECO:0000259" key="10">
    <source>
        <dbReference type="PROSITE" id="PS50110"/>
    </source>
</evidence>
<dbReference type="InterPro" id="IPR009057">
    <property type="entry name" value="Homeodomain-like_sf"/>
</dbReference>
<dbReference type="Proteomes" id="UP000595691">
    <property type="component" value="Chromosome"/>
</dbReference>
<keyword evidence="6" id="KW-0238">DNA-binding</keyword>
<dbReference type="EMBL" id="CP065425">
    <property type="protein sequence ID" value="QQZ09379.1"/>
    <property type="molecule type" value="Genomic_DNA"/>
</dbReference>
<dbReference type="PROSITE" id="PS00041">
    <property type="entry name" value="HTH_ARAC_FAMILY_1"/>
    <property type="match status" value="1"/>
</dbReference>
<comment type="subcellular location">
    <subcellularLocation>
        <location evidence="1">Cytoplasm</location>
    </subcellularLocation>
</comment>
<keyword evidence="7" id="KW-0804">Transcription</keyword>
<evidence type="ECO:0000256" key="3">
    <source>
        <dbReference type="ARBA" id="ARBA00022553"/>
    </source>
</evidence>
<dbReference type="InterPro" id="IPR051552">
    <property type="entry name" value="HptR"/>
</dbReference>
<dbReference type="Gene3D" id="3.40.50.2300">
    <property type="match status" value="1"/>
</dbReference>
<protein>
    <submittedName>
        <fullName evidence="11">Response regulator</fullName>
    </submittedName>
</protein>
<evidence type="ECO:0000313" key="11">
    <source>
        <dbReference type="EMBL" id="QQZ09379.1"/>
    </source>
</evidence>
<dbReference type="Pfam" id="PF12833">
    <property type="entry name" value="HTH_18"/>
    <property type="match status" value="1"/>
</dbReference>
<dbReference type="PRINTS" id="PR00032">
    <property type="entry name" value="HTHARAC"/>
</dbReference>
<dbReference type="SMART" id="SM00342">
    <property type="entry name" value="HTH_ARAC"/>
    <property type="match status" value="1"/>
</dbReference>
<dbReference type="CDD" id="cd17536">
    <property type="entry name" value="REC_YesN-like"/>
    <property type="match status" value="1"/>
</dbReference>
<keyword evidence="12" id="KW-1185">Reference proteome</keyword>
<evidence type="ECO:0000256" key="6">
    <source>
        <dbReference type="ARBA" id="ARBA00023125"/>
    </source>
</evidence>
<dbReference type="PROSITE" id="PS50110">
    <property type="entry name" value="RESPONSE_REGULATORY"/>
    <property type="match status" value="1"/>
</dbReference>
<dbReference type="InterPro" id="IPR011006">
    <property type="entry name" value="CheY-like_superfamily"/>
</dbReference>
<dbReference type="PANTHER" id="PTHR42713:SF3">
    <property type="entry name" value="TRANSCRIPTIONAL REGULATORY PROTEIN HPTR"/>
    <property type="match status" value="1"/>
</dbReference>
<dbReference type="PROSITE" id="PS01124">
    <property type="entry name" value="HTH_ARAC_FAMILY_2"/>
    <property type="match status" value="1"/>
</dbReference>
<evidence type="ECO:0000256" key="4">
    <source>
        <dbReference type="ARBA" id="ARBA00023012"/>
    </source>
</evidence>
<gene>
    <name evidence="11" type="ORF">I5776_20890</name>
</gene>
<dbReference type="InterPro" id="IPR001789">
    <property type="entry name" value="Sig_transdc_resp-reg_receiver"/>
</dbReference>
<evidence type="ECO:0000256" key="2">
    <source>
        <dbReference type="ARBA" id="ARBA00022490"/>
    </source>
</evidence>
<keyword evidence="2" id="KW-0963">Cytoplasm</keyword>
<proteinExistence type="predicted"/>
<dbReference type="Gene3D" id="1.10.10.60">
    <property type="entry name" value="Homeodomain-like"/>
    <property type="match status" value="2"/>
</dbReference>
<dbReference type="RefSeq" id="WP_202778388.1">
    <property type="nucleotide sequence ID" value="NZ_CP065425.1"/>
</dbReference>
<name>A0ABX7E291_9BACI</name>
<dbReference type="InterPro" id="IPR020449">
    <property type="entry name" value="Tscrpt_reg_AraC-type_HTH"/>
</dbReference>
<sequence length="522" mass="60638">MLKLLIVDDEQIEREGLQAIIQNSYPDLIIKQAKNGKTAIELTPLFKPDLILMDIKMPGMNGLETIEQISYNSPTVKFIMVTAYEMFEYARQALKLGVKDYLLKPSKASEIVFTVGKVLKQIVDEQKALETNRFQQDTLQKTLQVVETDIVTQLLFDHVHEVHLNELVGLLDIRTTHEKFVISVLLPHGSENFYPFIKERIRKTKCGWVGALYGRQLPIIVFRNLDMSYRSQAISLARDILSVIKTDNQKGLFIGIGEVYQSLDKIRQSYQESLIATMDSNLPIKYRFYSDVQILSNLDHINETKQREKQFFDQIQSGQWEKVIDNIMDIIHRYESAGADLVQTQQSVLELLWVASRILNEMGIETDRPLFSFQARDFRQIRAEANELIDRMRVAYIEQHTYLAPDIIFRIKQYIIEHSHKDISLETIGKKVGLSPIYISKIFKEQLGINYINFLTQCRIDKAKTLMNDPNKSLKEITFEVGYHNPNYFSKVFKKMCNLSPTDYRKRLFSNKGIPFNEKLSE</sequence>
<dbReference type="SMART" id="SM00448">
    <property type="entry name" value="REC"/>
    <property type="match status" value="1"/>
</dbReference>
<evidence type="ECO:0000313" key="12">
    <source>
        <dbReference type="Proteomes" id="UP000595691"/>
    </source>
</evidence>
<evidence type="ECO:0000256" key="8">
    <source>
        <dbReference type="PROSITE-ProRule" id="PRU00169"/>
    </source>
</evidence>
<dbReference type="SUPFAM" id="SSF52172">
    <property type="entry name" value="CheY-like"/>
    <property type="match status" value="1"/>
</dbReference>